<organism evidence="2">
    <name type="scientific">freshwater metagenome</name>
    <dbReference type="NCBI Taxonomy" id="449393"/>
    <lineage>
        <taxon>unclassified sequences</taxon>
        <taxon>metagenomes</taxon>
        <taxon>ecological metagenomes</taxon>
    </lineage>
</organism>
<evidence type="ECO:0000313" key="2">
    <source>
        <dbReference type="EMBL" id="CAB4903655.1"/>
    </source>
</evidence>
<feature type="region of interest" description="Disordered" evidence="1">
    <location>
        <begin position="173"/>
        <end position="192"/>
    </location>
</feature>
<dbReference type="EMBL" id="CAFBMR010000005">
    <property type="protein sequence ID" value="CAB4903655.1"/>
    <property type="molecule type" value="Genomic_DNA"/>
</dbReference>
<name>A0A6J7GFB6_9ZZZZ</name>
<gene>
    <name evidence="2" type="ORF">UFOPK3610_00273</name>
</gene>
<protein>
    <submittedName>
        <fullName evidence="2">Unannotated protein</fullName>
    </submittedName>
</protein>
<sequence length="210" mass="23736">MFRASHLTNSLAKWIRHLCGRPSIVRRMHWPMSCRSMCLVRSLPLACMPSSLLRTSVSTCTSPDFRLAIAGLWREIVSALSVRKSLSLQRRHLERHDRQHDSSTFAIAFVLPRQRSIKRWLQVRRACTNVTLVRAMSRCAAEALTAISMPSALQRLVKPAAPSVTPASRNCRWSRLRPSPPGMPRPSAYNCGPRHRSLELSARSWPTSST</sequence>
<dbReference type="AlphaFoldDB" id="A0A6J7GFB6"/>
<accession>A0A6J7GFB6</accession>
<evidence type="ECO:0000256" key="1">
    <source>
        <dbReference type="SAM" id="MobiDB-lite"/>
    </source>
</evidence>
<reference evidence="2" key="1">
    <citation type="submission" date="2020-05" db="EMBL/GenBank/DDBJ databases">
        <authorList>
            <person name="Chiriac C."/>
            <person name="Salcher M."/>
            <person name="Ghai R."/>
            <person name="Kavagutti S V."/>
        </authorList>
    </citation>
    <scope>NUCLEOTIDE SEQUENCE</scope>
</reference>
<proteinExistence type="predicted"/>